<sequence>MRSRSFDSNCHLRIRLFVDLHSKTLVMAMRQVLMVLWALAMCLYQVESTRSSITLHSPNSHADAENDKEDKPDSHASLLEEEKVGCFRHQDCPMCYLCSQGHCYKNTVSDFC</sequence>
<reference evidence="2" key="1">
    <citation type="submission" date="2021-02" db="EMBL/GenBank/DDBJ databases">
        <authorList>
            <person name="Dougan E. K."/>
            <person name="Rhodes N."/>
            <person name="Thang M."/>
            <person name="Chan C."/>
        </authorList>
    </citation>
    <scope>NUCLEOTIDE SEQUENCE</scope>
</reference>
<organism evidence="2 3">
    <name type="scientific">Symbiodinium natans</name>
    <dbReference type="NCBI Taxonomy" id="878477"/>
    <lineage>
        <taxon>Eukaryota</taxon>
        <taxon>Sar</taxon>
        <taxon>Alveolata</taxon>
        <taxon>Dinophyceae</taxon>
        <taxon>Suessiales</taxon>
        <taxon>Symbiodiniaceae</taxon>
        <taxon>Symbiodinium</taxon>
    </lineage>
</organism>
<evidence type="ECO:0000313" key="2">
    <source>
        <dbReference type="EMBL" id="CAE7202014.1"/>
    </source>
</evidence>
<comment type="caution">
    <text evidence="2">The sequence shown here is derived from an EMBL/GenBank/DDBJ whole genome shotgun (WGS) entry which is preliminary data.</text>
</comment>
<keyword evidence="3" id="KW-1185">Reference proteome</keyword>
<dbReference type="EMBL" id="CAJNDS010000400">
    <property type="protein sequence ID" value="CAE7202014.1"/>
    <property type="molecule type" value="Genomic_DNA"/>
</dbReference>
<dbReference type="AlphaFoldDB" id="A0A812J7Q0"/>
<feature type="region of interest" description="Disordered" evidence="1">
    <location>
        <begin position="54"/>
        <end position="74"/>
    </location>
</feature>
<evidence type="ECO:0000313" key="3">
    <source>
        <dbReference type="Proteomes" id="UP000604046"/>
    </source>
</evidence>
<name>A0A812J7Q0_9DINO</name>
<accession>A0A812J7Q0</accession>
<gene>
    <name evidence="2" type="primary">menD</name>
    <name evidence="2" type="ORF">SNAT2548_LOCUS6083</name>
</gene>
<evidence type="ECO:0000256" key="1">
    <source>
        <dbReference type="SAM" id="MobiDB-lite"/>
    </source>
</evidence>
<protein>
    <submittedName>
        <fullName evidence="2">MenD protein</fullName>
    </submittedName>
</protein>
<dbReference type="Proteomes" id="UP000604046">
    <property type="component" value="Unassembled WGS sequence"/>
</dbReference>
<feature type="compositionally biased region" description="Basic and acidic residues" evidence="1">
    <location>
        <begin position="62"/>
        <end position="74"/>
    </location>
</feature>
<dbReference type="OrthoDB" id="10571472at2759"/>
<proteinExistence type="predicted"/>